<protein>
    <recommendedName>
        <fullName evidence="9">Amino acid permease/ SLC12A domain-containing protein</fullName>
    </recommendedName>
</protein>
<comment type="subcellular location">
    <subcellularLocation>
        <location evidence="1">Membrane</location>
        <topology evidence="1">Multi-pass membrane protein</topology>
    </subcellularLocation>
</comment>
<dbReference type="Proteomes" id="UP000784294">
    <property type="component" value="Unassembled WGS sequence"/>
</dbReference>
<keyword evidence="5 6" id="KW-0472">Membrane</keyword>
<evidence type="ECO:0000256" key="1">
    <source>
        <dbReference type="ARBA" id="ARBA00004141"/>
    </source>
</evidence>
<proteinExistence type="predicted"/>
<dbReference type="GO" id="GO:0005886">
    <property type="term" value="C:plasma membrane"/>
    <property type="evidence" value="ECO:0007669"/>
    <property type="project" value="TreeGrafter"/>
</dbReference>
<feature type="transmembrane region" description="Helical" evidence="6">
    <location>
        <begin position="95"/>
        <end position="112"/>
    </location>
</feature>
<keyword evidence="8" id="KW-1185">Reference proteome</keyword>
<keyword evidence="2" id="KW-0813">Transport</keyword>
<name>A0A3S5CRH8_9PLAT</name>
<sequence length="229" mass="24404">MAHHAISNGTMRTFGGFPKSAEFLGDYPDFIGALIIILLGIVLTRGPKLSVHLNSVVTCLNLLVLVLATGIMLIYPQHTSNYSFAPAEHGGFFPYGFGGMVAGAGTCFYAFIGFDAITVSSEEAIDPKKSMPIATAVSVSVVTVLFILASLGVVLFIPWWTVDRVAAFTAALEARGIVWATYITGFGSVLGLSASLFTSMYALPRITYSMASDGLLPKWIGYVMPSTQI</sequence>
<dbReference type="Gene3D" id="1.20.1740.10">
    <property type="entry name" value="Amino acid/polyamine transporter I"/>
    <property type="match status" value="1"/>
</dbReference>
<comment type="caution">
    <text evidence="7">The sequence shown here is derived from an EMBL/GenBank/DDBJ whole genome shotgun (WGS) entry which is preliminary data.</text>
</comment>
<keyword evidence="3 6" id="KW-0812">Transmembrane</keyword>
<accession>A0A3S5CRH8</accession>
<evidence type="ECO:0000256" key="6">
    <source>
        <dbReference type="SAM" id="Phobius"/>
    </source>
</evidence>
<dbReference type="AlphaFoldDB" id="A0A3S5CRH8"/>
<keyword evidence="4 6" id="KW-1133">Transmembrane helix</keyword>
<dbReference type="InterPro" id="IPR002293">
    <property type="entry name" value="AA/rel_permease1"/>
</dbReference>
<reference evidence="7" key="1">
    <citation type="submission" date="2018-11" db="EMBL/GenBank/DDBJ databases">
        <authorList>
            <consortium name="Pathogen Informatics"/>
        </authorList>
    </citation>
    <scope>NUCLEOTIDE SEQUENCE</scope>
</reference>
<evidence type="ECO:0000313" key="7">
    <source>
        <dbReference type="EMBL" id="VEL30436.1"/>
    </source>
</evidence>
<organism evidence="7 8">
    <name type="scientific">Protopolystoma xenopodis</name>
    <dbReference type="NCBI Taxonomy" id="117903"/>
    <lineage>
        <taxon>Eukaryota</taxon>
        <taxon>Metazoa</taxon>
        <taxon>Spiralia</taxon>
        <taxon>Lophotrochozoa</taxon>
        <taxon>Platyhelminthes</taxon>
        <taxon>Monogenea</taxon>
        <taxon>Polyopisthocotylea</taxon>
        <taxon>Polystomatidea</taxon>
        <taxon>Polystomatidae</taxon>
        <taxon>Protopolystoma</taxon>
    </lineage>
</organism>
<dbReference type="PANTHER" id="PTHR43243">
    <property type="entry name" value="INNER MEMBRANE TRANSPORTER YGJI-RELATED"/>
    <property type="match status" value="1"/>
</dbReference>
<dbReference type="GO" id="GO:0015171">
    <property type="term" value="F:amino acid transmembrane transporter activity"/>
    <property type="evidence" value="ECO:0007669"/>
    <property type="project" value="TreeGrafter"/>
</dbReference>
<evidence type="ECO:0008006" key="9">
    <source>
        <dbReference type="Google" id="ProtNLM"/>
    </source>
</evidence>
<dbReference type="PANTHER" id="PTHR43243:SF4">
    <property type="entry name" value="CATIONIC AMINO ACID TRANSPORTER 4"/>
    <property type="match status" value="1"/>
</dbReference>
<dbReference type="EMBL" id="CAAALY010112318">
    <property type="protein sequence ID" value="VEL30436.1"/>
    <property type="molecule type" value="Genomic_DNA"/>
</dbReference>
<feature type="transmembrane region" description="Helical" evidence="6">
    <location>
        <begin position="27"/>
        <end position="44"/>
    </location>
</feature>
<evidence type="ECO:0000256" key="2">
    <source>
        <dbReference type="ARBA" id="ARBA00022448"/>
    </source>
</evidence>
<evidence type="ECO:0000313" key="8">
    <source>
        <dbReference type="Proteomes" id="UP000784294"/>
    </source>
</evidence>
<evidence type="ECO:0000256" key="3">
    <source>
        <dbReference type="ARBA" id="ARBA00022692"/>
    </source>
</evidence>
<evidence type="ECO:0000256" key="4">
    <source>
        <dbReference type="ARBA" id="ARBA00022989"/>
    </source>
</evidence>
<gene>
    <name evidence="7" type="ORF">PXEA_LOCUS23876</name>
</gene>
<evidence type="ECO:0000256" key="5">
    <source>
        <dbReference type="ARBA" id="ARBA00023136"/>
    </source>
</evidence>
<feature type="transmembrane region" description="Helical" evidence="6">
    <location>
        <begin position="56"/>
        <end position="75"/>
    </location>
</feature>
<dbReference type="Pfam" id="PF13520">
    <property type="entry name" value="AA_permease_2"/>
    <property type="match status" value="1"/>
</dbReference>
<feature type="transmembrane region" description="Helical" evidence="6">
    <location>
        <begin position="177"/>
        <end position="203"/>
    </location>
</feature>
<feature type="transmembrane region" description="Helical" evidence="6">
    <location>
        <begin position="133"/>
        <end position="157"/>
    </location>
</feature>
<dbReference type="OrthoDB" id="3900342at2759"/>